<comment type="caution">
    <text evidence="1">The sequence shown here is derived from an EMBL/GenBank/DDBJ whole genome shotgun (WGS) entry which is preliminary data.</text>
</comment>
<sequence>MSTARPNTAMQPMLVRARLGSGVGHAPPWGISLDGLLASQIRENEKAAARESGTDYLPYDSEASPRDLDLPLARCTRGGGDDWHWAAAFAWPEGEVPGPHVQYWSARPDQHALAQISETLPSHLSPRQGRYRAAVMPLPLTVARALTWRAVGNRDEVAALLVGITTIGKKRAAGNGMILDWTVTANPDGDTWEYSHLHPDGRLGRTAPAPCLEHRPEVATGGAAVMGVRPPYMHRAGAAEVLLPAT</sequence>
<accession>A0AAW6LWU1</accession>
<protein>
    <recommendedName>
        <fullName evidence="3">DUF317 domain-containing protein</fullName>
    </recommendedName>
</protein>
<evidence type="ECO:0008006" key="3">
    <source>
        <dbReference type="Google" id="ProtNLM"/>
    </source>
</evidence>
<dbReference type="EMBL" id="JARDXE010000031">
    <property type="protein sequence ID" value="MDE8649686.1"/>
    <property type="molecule type" value="Genomic_DNA"/>
</dbReference>
<proteinExistence type="predicted"/>
<dbReference type="Proteomes" id="UP001217325">
    <property type="component" value="Unassembled WGS sequence"/>
</dbReference>
<dbReference type="AlphaFoldDB" id="A0AAW6LWU1"/>
<evidence type="ECO:0000313" key="1">
    <source>
        <dbReference type="EMBL" id="MDE8649686.1"/>
    </source>
</evidence>
<name>A0AAW6LWU1_RHOSG</name>
<organism evidence="1 2">
    <name type="scientific">Rhodococcus qingshengii</name>
    <dbReference type="NCBI Taxonomy" id="334542"/>
    <lineage>
        <taxon>Bacteria</taxon>
        <taxon>Bacillati</taxon>
        <taxon>Actinomycetota</taxon>
        <taxon>Actinomycetes</taxon>
        <taxon>Mycobacteriales</taxon>
        <taxon>Nocardiaceae</taxon>
        <taxon>Rhodococcus</taxon>
        <taxon>Rhodococcus erythropolis group</taxon>
    </lineage>
</organism>
<evidence type="ECO:0000313" key="2">
    <source>
        <dbReference type="Proteomes" id="UP001217325"/>
    </source>
</evidence>
<reference evidence="1" key="1">
    <citation type="submission" date="2023-02" db="EMBL/GenBank/DDBJ databases">
        <title>A novel hydrolase synthesized by Rhodococcus erythropolis HQ is responsible for the detoxification of Zearalenone.</title>
        <authorList>
            <person name="Hu J."/>
            <person name="Xu J."/>
        </authorList>
    </citation>
    <scope>NUCLEOTIDE SEQUENCE</scope>
    <source>
        <strain evidence="1">HQ</strain>
    </source>
</reference>
<dbReference type="RefSeq" id="WP_275232977.1">
    <property type="nucleotide sequence ID" value="NZ_JARDXE010000031.1"/>
</dbReference>
<gene>
    <name evidence="1" type="ORF">PXH69_32445</name>
</gene>